<comment type="caution">
    <text evidence="1">The sequence shown here is derived from an EMBL/GenBank/DDBJ whole genome shotgun (WGS) entry which is preliminary data.</text>
</comment>
<dbReference type="RefSeq" id="WP_379524194.1">
    <property type="nucleotide sequence ID" value="NZ_JBHSPA010000115.1"/>
</dbReference>
<evidence type="ECO:0000313" key="1">
    <source>
        <dbReference type="EMBL" id="MFC5834783.1"/>
    </source>
</evidence>
<accession>A0ABW1DD66</accession>
<keyword evidence="2" id="KW-1185">Reference proteome</keyword>
<gene>
    <name evidence="1" type="ORF">ACFPZ3_64005</name>
</gene>
<evidence type="ECO:0000313" key="2">
    <source>
        <dbReference type="Proteomes" id="UP001596058"/>
    </source>
</evidence>
<proteinExistence type="predicted"/>
<reference evidence="2" key="1">
    <citation type="journal article" date="2019" name="Int. J. Syst. Evol. Microbiol.">
        <title>The Global Catalogue of Microorganisms (GCM) 10K type strain sequencing project: providing services to taxonomists for standard genome sequencing and annotation.</title>
        <authorList>
            <consortium name="The Broad Institute Genomics Platform"/>
            <consortium name="The Broad Institute Genome Sequencing Center for Infectious Disease"/>
            <person name="Wu L."/>
            <person name="Ma J."/>
        </authorList>
    </citation>
    <scope>NUCLEOTIDE SEQUENCE [LARGE SCALE GENOMIC DNA]</scope>
    <source>
        <strain evidence="2">CCUG 53903</strain>
    </source>
</reference>
<protein>
    <submittedName>
        <fullName evidence="1">Uncharacterized protein</fullName>
    </submittedName>
</protein>
<dbReference type="EMBL" id="JBHSPA010000115">
    <property type="protein sequence ID" value="MFC5834783.1"/>
    <property type="molecule type" value="Genomic_DNA"/>
</dbReference>
<dbReference type="Proteomes" id="UP001596058">
    <property type="component" value="Unassembled WGS sequence"/>
</dbReference>
<name>A0ABW1DD66_9ACTN</name>
<sequence>MGRVSKIRTMVAIFPAGGFRRHEPIADPEELLAELSSRSRRRETLRACGTSRSP</sequence>
<organism evidence="1 2">
    <name type="scientific">Nonomuraea insulae</name>
    <dbReference type="NCBI Taxonomy" id="1616787"/>
    <lineage>
        <taxon>Bacteria</taxon>
        <taxon>Bacillati</taxon>
        <taxon>Actinomycetota</taxon>
        <taxon>Actinomycetes</taxon>
        <taxon>Streptosporangiales</taxon>
        <taxon>Streptosporangiaceae</taxon>
        <taxon>Nonomuraea</taxon>
    </lineage>
</organism>